<evidence type="ECO:0000313" key="4">
    <source>
        <dbReference type="EMBL" id="AGH46637.1"/>
    </source>
</evidence>
<dbReference type="AlphaFoldDB" id="M4S7J9"/>
<dbReference type="InterPro" id="IPR045583">
    <property type="entry name" value="KPBA/B_C"/>
</dbReference>
<dbReference type="KEGG" id="gps:C427_4538"/>
<dbReference type="PANTHER" id="PTHR10749:SF8">
    <property type="entry name" value="PHOSPHORYLASE B KINASE REGULATORY SUBUNIT BETA"/>
    <property type="match status" value="1"/>
</dbReference>
<reference evidence="4 5" key="1">
    <citation type="journal article" date="2013" name="Genome Announc.">
        <title>Complete Genome Sequence of Glaciecola psychrophila Strain 170T.</title>
        <authorList>
            <person name="Yin J."/>
            <person name="Chen J."/>
            <person name="Liu G."/>
            <person name="Yu Y."/>
            <person name="Song L."/>
            <person name="Wang X."/>
            <person name="Qu X."/>
        </authorList>
    </citation>
    <scope>NUCLEOTIDE SEQUENCE [LARGE SCALE GENOMIC DNA]</scope>
    <source>
        <strain evidence="4 5">170</strain>
    </source>
</reference>
<dbReference type="PATRIC" id="fig|1129794.4.peg.4517"/>
<organism evidence="4 5">
    <name type="scientific">Paraglaciecola psychrophila 170</name>
    <dbReference type="NCBI Taxonomy" id="1129794"/>
    <lineage>
        <taxon>Bacteria</taxon>
        <taxon>Pseudomonadati</taxon>
        <taxon>Pseudomonadota</taxon>
        <taxon>Gammaproteobacteria</taxon>
        <taxon>Alteromonadales</taxon>
        <taxon>Alteromonadaceae</taxon>
        <taxon>Paraglaciecola</taxon>
    </lineage>
</organism>
<evidence type="ECO:0000259" key="3">
    <source>
        <dbReference type="Pfam" id="PF19292"/>
    </source>
</evidence>
<dbReference type="eggNOG" id="COG3387">
    <property type="taxonomic scope" value="Bacteria"/>
</dbReference>
<feature type="domain" description="Phosphorylase b kinase regulatory subunit alpha/beta C-terminal" evidence="3">
    <location>
        <begin position="308"/>
        <end position="366"/>
    </location>
</feature>
<protein>
    <submittedName>
        <fullName evidence="4">Phosphorylase kinase alphabeta</fullName>
    </submittedName>
</protein>
<dbReference type="GO" id="GO:0005516">
    <property type="term" value="F:calmodulin binding"/>
    <property type="evidence" value="ECO:0007669"/>
    <property type="project" value="InterPro"/>
</dbReference>
<dbReference type="STRING" id="1129794.C427_4538"/>
<accession>M4S7J9</accession>
<keyword evidence="4" id="KW-0808">Transferase</keyword>
<dbReference type="GO" id="GO:0005977">
    <property type="term" value="P:glycogen metabolic process"/>
    <property type="evidence" value="ECO:0007669"/>
    <property type="project" value="InterPro"/>
</dbReference>
<dbReference type="InterPro" id="IPR008734">
    <property type="entry name" value="PHK_A/B_su"/>
</dbReference>
<keyword evidence="5" id="KW-1185">Reference proteome</keyword>
<dbReference type="EMBL" id="CP003837">
    <property type="protein sequence ID" value="AGH46637.1"/>
    <property type="molecule type" value="Genomic_DNA"/>
</dbReference>
<dbReference type="GO" id="GO:0016301">
    <property type="term" value="F:kinase activity"/>
    <property type="evidence" value="ECO:0007669"/>
    <property type="project" value="UniProtKB-KW"/>
</dbReference>
<proteinExistence type="predicted"/>
<sequence length="376" mass="42820">MPDSFFYSERFFLSYDIEFLVRRFTSELSYLHRNWTELGRPTVTVLLTHNLLDTDRSTFYALMKQIASGEVDGIPVRHDIMAQLLNTAAVEHVEHLKDLVLPEQPLADLLSQSCILTLAGENKKLSPSEELEIALQKDTGILESKLGQATNLYEQIALLTKLVELQPIDTKIHIHNQQRSLHDLIEEVYTQAGRLRLWSVLRQASGLQGKIDGDIGLAVGDLLVAQKFIQVGRSYHDESLITRPLSDEELMQRIVQYCREDVRDQILTQEVLLYLGLLIKARPELFSELLTLRASLLIILLTSQITRAQNSTTDEAYEILMDMPPSEIQSRLEAVLENYQTLAELPQKLETLHAQGNTEHINWHQKFGIRAAQNSA</sequence>
<keyword evidence="4" id="KW-0418">Kinase</keyword>
<keyword evidence="1" id="KW-0119">Carbohydrate metabolism</keyword>
<feature type="domain" description="GH15-like" evidence="2">
    <location>
        <begin position="180"/>
        <end position="295"/>
    </location>
</feature>
<evidence type="ECO:0000256" key="1">
    <source>
        <dbReference type="ARBA" id="ARBA00023277"/>
    </source>
</evidence>
<gene>
    <name evidence="4" type="ORF">C427_4538</name>
</gene>
<dbReference type="HOGENOM" id="CLU_735393_0_0_6"/>
<evidence type="ECO:0000313" key="5">
    <source>
        <dbReference type="Proteomes" id="UP000011864"/>
    </source>
</evidence>
<dbReference type="PANTHER" id="PTHR10749">
    <property type="entry name" value="PHOSPHORYLASE B KINASE REGULATORY SUBUNIT"/>
    <property type="match status" value="1"/>
</dbReference>
<dbReference type="Proteomes" id="UP000011864">
    <property type="component" value="Chromosome"/>
</dbReference>
<dbReference type="Pfam" id="PF19292">
    <property type="entry name" value="KPBB_C"/>
    <property type="match status" value="1"/>
</dbReference>
<dbReference type="InterPro" id="IPR011613">
    <property type="entry name" value="GH15-like"/>
</dbReference>
<dbReference type="Pfam" id="PF00723">
    <property type="entry name" value="Glyco_hydro_15"/>
    <property type="match status" value="1"/>
</dbReference>
<evidence type="ECO:0000259" key="2">
    <source>
        <dbReference type="Pfam" id="PF00723"/>
    </source>
</evidence>
<name>M4S7J9_9ALTE</name>
<dbReference type="GO" id="GO:0005964">
    <property type="term" value="C:phosphorylase kinase complex"/>
    <property type="evidence" value="ECO:0007669"/>
    <property type="project" value="TreeGrafter"/>
</dbReference>